<sequence length="383" mass="42467">MNTGLRSHVAVACAGLLAGGGAHAAEWLIKPDAHVAADYTDNPRMLFENSGSDSGAVAELRADIVRRTDRTTFSVQPRLRSSRYQTEESLNSDDQYLVARFAHTAERSRWDASLNLTHDSTLTSEIGSTGIVQANRRHEGVSASAGPTWIMSERVQTGAQLYWLGNHYVDADFTGLVDYTYSAMSLFSRFSMTERSSLTVTAQGSVLDVDHQTESTRDVSLRTAWNYQIDSLWSTELSAGPALVRNVYGDDVGGVFSVDISRRDETWNVFTRVGRDLTPTGRGVLTRRDQISFGTDRRLTERFKTGLTASWIRNQDLLPQPGTAFSEVTYGRLDLRADWRLAQSWSVALSLSGSTQEYDTRSGRAESYRALLSLVWNGQAQNP</sequence>
<gene>
    <name evidence="2" type="ORF">HNQ60_000096</name>
</gene>
<comment type="caution">
    <text evidence="2">The sequence shown here is derived from an EMBL/GenBank/DDBJ whole genome shotgun (WGS) entry which is preliminary data.</text>
</comment>
<keyword evidence="3" id="KW-1185">Reference proteome</keyword>
<accession>A0A841HFW9</accession>
<evidence type="ECO:0008006" key="4">
    <source>
        <dbReference type="Google" id="ProtNLM"/>
    </source>
</evidence>
<evidence type="ECO:0000313" key="3">
    <source>
        <dbReference type="Proteomes" id="UP000588068"/>
    </source>
</evidence>
<proteinExistence type="predicted"/>
<protein>
    <recommendedName>
        <fullName evidence="4">Beta-barrel porin 2</fullName>
    </recommendedName>
</protein>
<reference evidence="2 3" key="1">
    <citation type="submission" date="2020-08" db="EMBL/GenBank/DDBJ databases">
        <title>Genomic Encyclopedia of Type Strains, Phase IV (KMG-IV): sequencing the most valuable type-strain genomes for metagenomic binning, comparative biology and taxonomic classification.</title>
        <authorList>
            <person name="Goeker M."/>
        </authorList>
    </citation>
    <scope>NUCLEOTIDE SEQUENCE [LARGE SCALE GENOMIC DNA]</scope>
    <source>
        <strain evidence="2 3">DSM 26723</strain>
    </source>
</reference>
<dbReference type="RefSeq" id="WP_184329062.1">
    <property type="nucleotide sequence ID" value="NZ_JACHHZ010000001.1"/>
</dbReference>
<organism evidence="2 3">
    <name type="scientific">Povalibacter uvarum</name>
    <dbReference type="NCBI Taxonomy" id="732238"/>
    <lineage>
        <taxon>Bacteria</taxon>
        <taxon>Pseudomonadati</taxon>
        <taxon>Pseudomonadota</taxon>
        <taxon>Gammaproteobacteria</taxon>
        <taxon>Steroidobacterales</taxon>
        <taxon>Steroidobacteraceae</taxon>
        <taxon>Povalibacter</taxon>
    </lineage>
</organism>
<dbReference type="EMBL" id="JACHHZ010000001">
    <property type="protein sequence ID" value="MBB6091250.1"/>
    <property type="molecule type" value="Genomic_DNA"/>
</dbReference>
<dbReference type="Proteomes" id="UP000588068">
    <property type="component" value="Unassembled WGS sequence"/>
</dbReference>
<evidence type="ECO:0000256" key="1">
    <source>
        <dbReference type="SAM" id="SignalP"/>
    </source>
</evidence>
<feature type="signal peptide" evidence="1">
    <location>
        <begin position="1"/>
        <end position="24"/>
    </location>
</feature>
<keyword evidence="1" id="KW-0732">Signal</keyword>
<name>A0A841HFW9_9GAMM</name>
<dbReference type="AlphaFoldDB" id="A0A841HFW9"/>
<feature type="chain" id="PRO_5033041938" description="Beta-barrel porin 2" evidence="1">
    <location>
        <begin position="25"/>
        <end position="383"/>
    </location>
</feature>
<evidence type="ECO:0000313" key="2">
    <source>
        <dbReference type="EMBL" id="MBB6091250.1"/>
    </source>
</evidence>